<dbReference type="Proteomes" id="UP000183557">
    <property type="component" value="Unassembled WGS sequence"/>
</dbReference>
<protein>
    <submittedName>
        <fullName evidence="1">Uncharacterized protein</fullName>
    </submittedName>
</protein>
<accession>A0A1I3XSC0</accession>
<reference evidence="2" key="1">
    <citation type="submission" date="2016-10" db="EMBL/GenBank/DDBJ databases">
        <authorList>
            <person name="Varghese N."/>
            <person name="Submissions S."/>
        </authorList>
    </citation>
    <scope>NUCLEOTIDE SEQUENCE [LARGE SCALE GENOMIC DNA]</scope>
    <source>
        <strain evidence="2">CGMCC 1.3704</strain>
    </source>
</reference>
<name>A0A1I3XSC0_HALDA</name>
<dbReference type="AlphaFoldDB" id="A0A1I3XSC0"/>
<proteinExistence type="predicted"/>
<dbReference type="STRING" id="240302.BN982_02766"/>
<keyword evidence="2" id="KW-1185">Reference proteome</keyword>
<gene>
    <name evidence="1" type="ORF">SAMN04487936_109108</name>
</gene>
<evidence type="ECO:0000313" key="1">
    <source>
        <dbReference type="EMBL" id="SFK22373.1"/>
    </source>
</evidence>
<dbReference type="EMBL" id="FOSB01000009">
    <property type="protein sequence ID" value="SFK22373.1"/>
    <property type="molecule type" value="Genomic_DNA"/>
</dbReference>
<organism evidence="1 2">
    <name type="scientific">Halobacillus dabanensis</name>
    <dbReference type="NCBI Taxonomy" id="240302"/>
    <lineage>
        <taxon>Bacteria</taxon>
        <taxon>Bacillati</taxon>
        <taxon>Bacillota</taxon>
        <taxon>Bacilli</taxon>
        <taxon>Bacillales</taxon>
        <taxon>Bacillaceae</taxon>
        <taxon>Halobacillus</taxon>
    </lineage>
</organism>
<sequence length="79" mass="9102">MNKHTLKGNQSVNQYKLERYEGAYAILVEESEFKNELSVLKERLISFVKPGDYVEIEFDAIGNLKHVAIIPKCNKMEKA</sequence>
<evidence type="ECO:0000313" key="2">
    <source>
        <dbReference type="Proteomes" id="UP000183557"/>
    </source>
</evidence>